<organism evidence="2 3">
    <name type="scientific">Chengkuizengella axinellae</name>
    <dbReference type="NCBI Taxonomy" id="3064388"/>
    <lineage>
        <taxon>Bacteria</taxon>
        <taxon>Bacillati</taxon>
        <taxon>Bacillota</taxon>
        <taxon>Bacilli</taxon>
        <taxon>Bacillales</taxon>
        <taxon>Paenibacillaceae</taxon>
        <taxon>Chengkuizengella</taxon>
    </lineage>
</organism>
<dbReference type="RefSeq" id="WP_305994539.1">
    <property type="nucleotide sequence ID" value="NZ_JAVAMP010000034.1"/>
</dbReference>
<keyword evidence="1" id="KW-0812">Transmembrane</keyword>
<keyword evidence="3" id="KW-1185">Reference proteome</keyword>
<evidence type="ECO:0000256" key="1">
    <source>
        <dbReference type="SAM" id="Phobius"/>
    </source>
</evidence>
<keyword evidence="1" id="KW-0472">Membrane</keyword>
<comment type="caution">
    <text evidence="2">The sequence shown here is derived from an EMBL/GenBank/DDBJ whole genome shotgun (WGS) entry which is preliminary data.</text>
</comment>
<sequence>MRTNRIYLLFIIIFLLGSYYFNINTISFPEKSDVPDKGYFTIFYIHDNSANYQSELPDFMNPTKPHKMSLLVFDSREEFNELYGEEIQNTPHIIFVDAEENIFQSSDLKKAKSFFEENVYK</sequence>
<reference evidence="2 3" key="1">
    <citation type="submission" date="2023-08" db="EMBL/GenBank/DDBJ databases">
        <authorList>
            <person name="Park J.-S."/>
        </authorList>
    </citation>
    <scope>NUCLEOTIDE SEQUENCE [LARGE SCALE GENOMIC DNA]</scope>
    <source>
        <strain evidence="2 3">2205SS18-9</strain>
    </source>
</reference>
<protein>
    <submittedName>
        <fullName evidence="2">Uncharacterized protein</fullName>
    </submittedName>
</protein>
<evidence type="ECO:0000313" key="3">
    <source>
        <dbReference type="Proteomes" id="UP001231941"/>
    </source>
</evidence>
<gene>
    <name evidence="2" type="ORF">Q5Y73_24455</name>
</gene>
<evidence type="ECO:0000313" key="2">
    <source>
        <dbReference type="EMBL" id="MDP5277239.1"/>
    </source>
</evidence>
<proteinExistence type="predicted"/>
<keyword evidence="1" id="KW-1133">Transmembrane helix</keyword>
<dbReference type="EMBL" id="JAVAMP010000034">
    <property type="protein sequence ID" value="MDP5277239.1"/>
    <property type="molecule type" value="Genomic_DNA"/>
</dbReference>
<feature type="transmembrane region" description="Helical" evidence="1">
    <location>
        <begin position="6"/>
        <end position="23"/>
    </location>
</feature>
<dbReference type="Proteomes" id="UP001231941">
    <property type="component" value="Unassembled WGS sequence"/>
</dbReference>
<name>A0ABT9J6M3_9BACL</name>
<accession>A0ABT9J6M3</accession>